<keyword evidence="3" id="KW-1185">Reference proteome</keyword>
<dbReference type="SUPFAM" id="SSF53474">
    <property type="entry name" value="alpha/beta-Hydrolases"/>
    <property type="match status" value="1"/>
</dbReference>
<reference evidence="2 3" key="1">
    <citation type="submission" date="2024-11" db="EMBL/GenBank/DDBJ databases">
        <title>Using genomics to understand microbial adaptation to soil warming.</title>
        <authorList>
            <person name="Deangelis K.M. PhD."/>
        </authorList>
    </citation>
    <scope>NUCLEOTIDE SEQUENCE [LARGE SCALE GENOMIC DNA]</scope>
    <source>
        <strain evidence="2 3">GAS97</strain>
    </source>
</reference>
<dbReference type="Pfam" id="PF12697">
    <property type="entry name" value="Abhydrolase_6"/>
    <property type="match status" value="1"/>
</dbReference>
<dbReference type="EC" id="3.1.1.24" evidence="2"/>
<dbReference type="RefSeq" id="WP_404611023.1">
    <property type="nucleotide sequence ID" value="NZ_JBIYDN010000023.1"/>
</dbReference>
<proteinExistence type="predicted"/>
<dbReference type="InterPro" id="IPR000073">
    <property type="entry name" value="AB_hydrolase_1"/>
</dbReference>
<evidence type="ECO:0000313" key="3">
    <source>
        <dbReference type="Proteomes" id="UP001620514"/>
    </source>
</evidence>
<dbReference type="InterPro" id="IPR029058">
    <property type="entry name" value="AB_hydrolase_fold"/>
</dbReference>
<dbReference type="GO" id="GO:0047570">
    <property type="term" value="F:3-oxoadipate enol-lactonase activity"/>
    <property type="evidence" value="ECO:0007669"/>
    <property type="project" value="UniProtKB-EC"/>
</dbReference>
<feature type="domain" description="AB hydrolase-1" evidence="1">
    <location>
        <begin position="21"/>
        <end position="239"/>
    </location>
</feature>
<keyword evidence="2" id="KW-0378">Hydrolase</keyword>
<protein>
    <submittedName>
        <fullName evidence="2">3-oxoadipate enol-lactonase</fullName>
        <ecNumber evidence="2">3.1.1.24</ecNumber>
    </submittedName>
</protein>
<accession>A0ABW8MQV5</accession>
<evidence type="ECO:0000259" key="1">
    <source>
        <dbReference type="Pfam" id="PF12697"/>
    </source>
</evidence>
<name>A0ABW8MQV5_9BURK</name>
<sequence>MTQVLATFHLSHGPKNRPTLVFLPGALIPPNAIAPVTRIVNLRAIGVGWLEGAGPHDLHSVAARVAVLLRELGPTVLIGHSVGTPIAALAAAIDLRSAKSNVVGLVLSNSGANTKGHGDVESVIERVLQTWGPPLWKAMTERSLGSVCPVELVDSFMTYPRRITAEATAESLRSLQQTDLTSMLSELSSLPTAVVHGIRDPARTLYHAKSLNNGILGSRLVVLETGHTSCVEAPDEFAKVIHAVVEQCLRAGTGNTG</sequence>
<dbReference type="Gene3D" id="3.40.50.1820">
    <property type="entry name" value="alpha/beta hydrolase"/>
    <property type="match status" value="1"/>
</dbReference>
<organism evidence="2 3">
    <name type="scientific">Caballeronia udeis</name>
    <dbReference type="NCBI Taxonomy" id="1232866"/>
    <lineage>
        <taxon>Bacteria</taxon>
        <taxon>Pseudomonadati</taxon>
        <taxon>Pseudomonadota</taxon>
        <taxon>Betaproteobacteria</taxon>
        <taxon>Burkholderiales</taxon>
        <taxon>Burkholderiaceae</taxon>
        <taxon>Caballeronia</taxon>
    </lineage>
</organism>
<comment type="caution">
    <text evidence="2">The sequence shown here is derived from an EMBL/GenBank/DDBJ whole genome shotgun (WGS) entry which is preliminary data.</text>
</comment>
<dbReference type="Proteomes" id="UP001620514">
    <property type="component" value="Unassembled WGS sequence"/>
</dbReference>
<gene>
    <name evidence="2" type="ORF">ABH943_006123</name>
</gene>
<dbReference type="EMBL" id="JBIYDN010000023">
    <property type="protein sequence ID" value="MFK4446091.1"/>
    <property type="molecule type" value="Genomic_DNA"/>
</dbReference>
<evidence type="ECO:0000313" key="2">
    <source>
        <dbReference type="EMBL" id="MFK4446091.1"/>
    </source>
</evidence>